<feature type="transmembrane region" description="Helical" evidence="1">
    <location>
        <begin position="28"/>
        <end position="47"/>
    </location>
</feature>
<accession>A0A261TBK8</accession>
<gene>
    <name evidence="2" type="ORF">CAL25_18160</name>
</gene>
<dbReference type="OrthoDB" id="8638707at2"/>
<sequence>MPPLIALIAGFAMLGVFVLLGRSNRRVACYGFIAAWLALCVAHFSYATRVAAFGFQQELAVHAGVFGLPALLALILAGMFHRRQPPSS</sequence>
<keyword evidence="1" id="KW-0472">Membrane</keyword>
<name>A0A261TBK8_9BORD</name>
<protein>
    <submittedName>
        <fullName evidence="2">Uncharacterized protein</fullName>
    </submittedName>
</protein>
<evidence type="ECO:0000313" key="2">
    <source>
        <dbReference type="EMBL" id="OZI46622.1"/>
    </source>
</evidence>
<proteinExistence type="predicted"/>
<organism evidence="2 3">
    <name type="scientific">Bordetella genomosp. 5</name>
    <dbReference type="NCBI Taxonomy" id="1395608"/>
    <lineage>
        <taxon>Bacteria</taxon>
        <taxon>Pseudomonadati</taxon>
        <taxon>Pseudomonadota</taxon>
        <taxon>Betaproteobacteria</taxon>
        <taxon>Burkholderiales</taxon>
        <taxon>Alcaligenaceae</taxon>
        <taxon>Bordetella</taxon>
    </lineage>
</organism>
<dbReference type="Proteomes" id="UP000216913">
    <property type="component" value="Unassembled WGS sequence"/>
</dbReference>
<comment type="caution">
    <text evidence="2">The sequence shown here is derived from an EMBL/GenBank/DDBJ whole genome shotgun (WGS) entry which is preliminary data.</text>
</comment>
<keyword evidence="1" id="KW-0812">Transmembrane</keyword>
<dbReference type="RefSeq" id="WP_094802418.1">
    <property type="nucleotide sequence ID" value="NZ_NEVN01000009.1"/>
</dbReference>
<reference evidence="2 3" key="1">
    <citation type="submission" date="2017-05" db="EMBL/GenBank/DDBJ databases">
        <title>Complete and WGS of Bordetella genogroups.</title>
        <authorList>
            <person name="Spilker T."/>
            <person name="LiPuma J."/>
        </authorList>
    </citation>
    <scope>NUCLEOTIDE SEQUENCE [LARGE SCALE GENOMIC DNA]</scope>
    <source>
        <strain evidence="2 3">AU10456</strain>
    </source>
</reference>
<dbReference type="AlphaFoldDB" id="A0A261TBK8"/>
<feature type="transmembrane region" description="Helical" evidence="1">
    <location>
        <begin position="59"/>
        <end position="80"/>
    </location>
</feature>
<feature type="transmembrane region" description="Helical" evidence="1">
    <location>
        <begin position="6"/>
        <end position="21"/>
    </location>
</feature>
<keyword evidence="3" id="KW-1185">Reference proteome</keyword>
<evidence type="ECO:0000256" key="1">
    <source>
        <dbReference type="SAM" id="Phobius"/>
    </source>
</evidence>
<evidence type="ECO:0000313" key="3">
    <source>
        <dbReference type="Proteomes" id="UP000216913"/>
    </source>
</evidence>
<keyword evidence="1" id="KW-1133">Transmembrane helix</keyword>
<dbReference type="EMBL" id="NEVP01000011">
    <property type="protein sequence ID" value="OZI46622.1"/>
    <property type="molecule type" value="Genomic_DNA"/>
</dbReference>